<comment type="caution">
    <text evidence="3">The sequence shown here is derived from an EMBL/GenBank/DDBJ whole genome shotgun (WGS) entry which is preliminary data.</text>
</comment>
<dbReference type="GO" id="GO:0005507">
    <property type="term" value="F:copper ion binding"/>
    <property type="evidence" value="ECO:0007669"/>
    <property type="project" value="TreeGrafter"/>
</dbReference>
<accession>A0A3D9V6W5</accession>
<gene>
    <name evidence="3" type="ORF">DFJ64_1312</name>
</gene>
<dbReference type="AlphaFoldDB" id="A0A3D9V6W5"/>
<dbReference type="InterPro" id="IPR005627">
    <property type="entry name" value="CutC-like"/>
</dbReference>
<dbReference type="EMBL" id="QTUC01000001">
    <property type="protein sequence ID" value="REF35920.1"/>
    <property type="molecule type" value="Genomic_DNA"/>
</dbReference>
<evidence type="ECO:0000256" key="2">
    <source>
        <dbReference type="ARBA" id="ARBA00019014"/>
    </source>
</evidence>
<dbReference type="Gene3D" id="3.20.20.380">
    <property type="entry name" value="Copper homeostasis (CutC) domain"/>
    <property type="match status" value="1"/>
</dbReference>
<dbReference type="SUPFAM" id="SSF110395">
    <property type="entry name" value="CutC-like"/>
    <property type="match status" value="1"/>
</dbReference>
<dbReference type="PANTHER" id="PTHR12598">
    <property type="entry name" value="COPPER HOMEOSTASIS PROTEIN CUTC"/>
    <property type="match status" value="1"/>
</dbReference>
<dbReference type="Pfam" id="PF03932">
    <property type="entry name" value="CutC"/>
    <property type="match status" value="1"/>
</dbReference>
<organism evidence="3 4">
    <name type="scientific">Thermasporomyces composti</name>
    <dbReference type="NCBI Taxonomy" id="696763"/>
    <lineage>
        <taxon>Bacteria</taxon>
        <taxon>Bacillati</taxon>
        <taxon>Actinomycetota</taxon>
        <taxon>Actinomycetes</taxon>
        <taxon>Propionibacteriales</taxon>
        <taxon>Nocardioidaceae</taxon>
        <taxon>Thermasporomyces</taxon>
    </lineage>
</organism>
<name>A0A3D9V6W5_THECX</name>
<dbReference type="InterPro" id="IPR036822">
    <property type="entry name" value="CutC-like_dom_sf"/>
</dbReference>
<evidence type="ECO:0000313" key="3">
    <source>
        <dbReference type="EMBL" id="REF35920.1"/>
    </source>
</evidence>
<keyword evidence="4" id="KW-1185">Reference proteome</keyword>
<protein>
    <recommendedName>
        <fullName evidence="2">Copper homeostasis protein cutC homolog</fullName>
    </recommendedName>
</protein>
<reference evidence="3 4" key="1">
    <citation type="submission" date="2018-08" db="EMBL/GenBank/DDBJ databases">
        <title>Sequencing the genomes of 1000 actinobacteria strains.</title>
        <authorList>
            <person name="Klenk H.-P."/>
        </authorList>
    </citation>
    <scope>NUCLEOTIDE SEQUENCE [LARGE SCALE GENOMIC DNA]</scope>
    <source>
        <strain evidence="3 4">DSM 22891</strain>
    </source>
</reference>
<sequence>MTSQGTHVGEGQARPRRTRPLLEVIALGPADAVAADEGGADRIELVTAMEADGLSPDPSVVAAIRRRTPIPIRVMLRANEGFTTTPSELTRLRGLASEYAEAGADGFVLGFLTPTLEIDGAATLALVEGLAGAPWTFHRAIDHALDTDAAWRAVTSLPGLTEVLTAGSARGVDAGMDELVARAKADPMVADRIMAGGGLRAEHVPWLAHAGIRAFHVGTAVRPGGSWEASVDPGYVRAWRTLVDDEVARAIDLASSR</sequence>
<dbReference type="RefSeq" id="WP_115849623.1">
    <property type="nucleotide sequence ID" value="NZ_QTUC01000001.1"/>
</dbReference>
<dbReference type="OrthoDB" id="9815677at2"/>
<dbReference type="PANTHER" id="PTHR12598:SF0">
    <property type="entry name" value="COPPER HOMEOSTASIS PROTEIN CUTC HOMOLOG"/>
    <property type="match status" value="1"/>
</dbReference>
<proteinExistence type="inferred from homology"/>
<evidence type="ECO:0000256" key="1">
    <source>
        <dbReference type="ARBA" id="ARBA00007768"/>
    </source>
</evidence>
<evidence type="ECO:0000313" key="4">
    <source>
        <dbReference type="Proteomes" id="UP000256485"/>
    </source>
</evidence>
<comment type="similarity">
    <text evidence="1">Belongs to the CutC family.</text>
</comment>
<dbReference type="Proteomes" id="UP000256485">
    <property type="component" value="Unassembled WGS sequence"/>
</dbReference>